<dbReference type="OrthoDB" id="7183822at2"/>
<organism evidence="2 3">
    <name type="scientific">Allopusillimonas soli</name>
    <dbReference type="NCBI Taxonomy" id="659016"/>
    <lineage>
        <taxon>Bacteria</taxon>
        <taxon>Pseudomonadati</taxon>
        <taxon>Pseudomonadota</taxon>
        <taxon>Betaproteobacteria</taxon>
        <taxon>Burkholderiales</taxon>
        <taxon>Alcaligenaceae</taxon>
        <taxon>Allopusillimonas</taxon>
    </lineage>
</organism>
<evidence type="ECO:0000313" key="3">
    <source>
        <dbReference type="Proteomes" id="UP000580517"/>
    </source>
</evidence>
<dbReference type="Proteomes" id="UP000580517">
    <property type="component" value="Unassembled WGS sequence"/>
</dbReference>
<comment type="caution">
    <text evidence="2">The sequence shown here is derived from an EMBL/GenBank/DDBJ whole genome shotgun (WGS) entry which is preliminary data.</text>
</comment>
<reference evidence="2 3" key="1">
    <citation type="submission" date="2020-07" db="EMBL/GenBank/DDBJ databases">
        <title>Taxonomic revisions and descriptions of new bacterial species based on genomic comparisons in the high-G+C-content subgroup of the family Alcaligenaceae.</title>
        <authorList>
            <person name="Szabo A."/>
            <person name="Felfoldi T."/>
        </authorList>
    </citation>
    <scope>NUCLEOTIDE SEQUENCE [LARGE SCALE GENOMIC DNA]</scope>
    <source>
        <strain evidence="2 3">DSM 25264</strain>
    </source>
</reference>
<feature type="domain" description="FAS1-like dehydratase" evidence="1">
    <location>
        <begin position="75"/>
        <end position="134"/>
    </location>
</feature>
<accession>A0A853FJF3</accession>
<gene>
    <name evidence="2" type="ORF">H0A68_16680</name>
</gene>
<dbReference type="Pfam" id="PF13452">
    <property type="entry name" value="FAS1_DH_region"/>
    <property type="match status" value="1"/>
</dbReference>
<dbReference type="InterPro" id="IPR052741">
    <property type="entry name" value="Mitochondrial_HTD2"/>
</dbReference>
<dbReference type="PANTHER" id="PTHR28152">
    <property type="entry name" value="HYDROXYACYL-THIOESTER DEHYDRATASE TYPE 2, MITOCHONDRIAL"/>
    <property type="match status" value="1"/>
</dbReference>
<dbReference type="RefSeq" id="WP_129970958.1">
    <property type="nucleotide sequence ID" value="NZ_JACCEW010000006.1"/>
</dbReference>
<name>A0A853FJF3_9BURK</name>
<keyword evidence="3" id="KW-1185">Reference proteome</keyword>
<proteinExistence type="predicted"/>
<dbReference type="AlphaFoldDB" id="A0A853FJF3"/>
<evidence type="ECO:0000259" key="1">
    <source>
        <dbReference type="Pfam" id="PF13452"/>
    </source>
</evidence>
<dbReference type="SUPFAM" id="SSF54637">
    <property type="entry name" value="Thioesterase/thiol ester dehydrase-isomerase"/>
    <property type="match status" value="2"/>
</dbReference>
<dbReference type="Gene3D" id="3.10.129.10">
    <property type="entry name" value="Hotdog Thioesterase"/>
    <property type="match status" value="2"/>
</dbReference>
<dbReference type="GO" id="GO:0019171">
    <property type="term" value="F:(3R)-hydroxyacyl-[acyl-carrier-protein] dehydratase activity"/>
    <property type="evidence" value="ECO:0007669"/>
    <property type="project" value="TreeGrafter"/>
</dbReference>
<dbReference type="EMBL" id="JACCEW010000006">
    <property type="protein sequence ID" value="NYT38521.1"/>
    <property type="molecule type" value="Genomic_DNA"/>
</dbReference>
<protein>
    <submittedName>
        <fullName evidence="2">MaoC family dehydratase N-terminal domain-containing protein</fullName>
    </submittedName>
</protein>
<dbReference type="PANTHER" id="PTHR28152:SF1">
    <property type="entry name" value="HYDROXYACYL-THIOESTER DEHYDRATASE TYPE 2, MITOCHONDRIAL"/>
    <property type="match status" value="1"/>
</dbReference>
<sequence>MTTQDLGAWIGRQETIHDNLDAGHTEKVALTLDEPAPGPGQELPLLWQWAYFIRGVPYAEIGGDGHPKRGGFLPPADDRNRMWAGGRLTFLQPLRVGSPAVKQSTILAINEKTGRTGKLLFVTVGHQYSQDGQLCIDEEQDIVYREPSPPRLQGSTQAPQAQWSETVEPSSIMLYRYSAVTFNGHRIHYDYPYVTQEEGYPGLVVHGPMLATLMCRSFRRANPDRTPVSLSYRGLRPLFSPRPFQSSGRIDQAGKAHLWIEQDDTLAHEAELEFK</sequence>
<dbReference type="InterPro" id="IPR029069">
    <property type="entry name" value="HotDog_dom_sf"/>
</dbReference>
<dbReference type="InterPro" id="IPR039569">
    <property type="entry name" value="FAS1-like_DH_region"/>
</dbReference>
<evidence type="ECO:0000313" key="2">
    <source>
        <dbReference type="EMBL" id="NYT38521.1"/>
    </source>
</evidence>